<evidence type="ECO:0000259" key="11">
    <source>
        <dbReference type="Pfam" id="PF03717"/>
    </source>
</evidence>
<dbReference type="Pfam" id="PF00905">
    <property type="entry name" value="Transpeptidase"/>
    <property type="match status" value="1"/>
</dbReference>
<dbReference type="InterPro" id="IPR012338">
    <property type="entry name" value="Beta-lactam/transpept-like"/>
</dbReference>
<protein>
    <submittedName>
        <fullName evidence="12">Penicillin-binding protein 2</fullName>
    </submittedName>
</protein>
<dbReference type="PANTHER" id="PTHR30627">
    <property type="entry name" value="PEPTIDOGLYCAN D,D-TRANSPEPTIDASE"/>
    <property type="match status" value="1"/>
</dbReference>
<dbReference type="OrthoDB" id="9770103at2"/>
<comment type="subcellular location">
    <subcellularLocation>
        <location evidence="1">Cell membrane</location>
        <topology evidence="1">Single-pass membrane protein</topology>
    </subcellularLocation>
</comment>
<proteinExistence type="inferred from homology"/>
<dbReference type="Proteomes" id="UP000297253">
    <property type="component" value="Unassembled WGS sequence"/>
</dbReference>
<keyword evidence="4" id="KW-0812">Transmembrane</keyword>
<dbReference type="GO" id="GO:0071555">
    <property type="term" value="P:cell wall organization"/>
    <property type="evidence" value="ECO:0007669"/>
    <property type="project" value="UniProtKB-KW"/>
</dbReference>
<dbReference type="GO" id="GO:0008658">
    <property type="term" value="F:penicillin binding"/>
    <property type="evidence" value="ECO:0007669"/>
    <property type="project" value="InterPro"/>
</dbReference>
<dbReference type="SUPFAM" id="SSF56601">
    <property type="entry name" value="beta-lactamase/transpeptidase-like"/>
    <property type="match status" value="1"/>
</dbReference>
<dbReference type="InterPro" id="IPR005311">
    <property type="entry name" value="PBP_dimer"/>
</dbReference>
<dbReference type="Gene3D" id="3.40.710.10">
    <property type="entry name" value="DD-peptidase/beta-lactamase superfamily"/>
    <property type="match status" value="1"/>
</dbReference>
<sequence length="651" mass="70381">MQIINKDFYTDKLAKASQKVITNSSVRGQIYDAKGLALVENQVEQVATFTRSNKMTARQMKEIAAKLLQWVTLTDVDVTPRERADYYLADPEVYAEVVKTLPKGQRLDTDGNSLDEAVIYNNAVASLTEEQTAYPEDELKVVELFSQMNAAAYFETVNLVTDPLTAEQIAMIAANEAELPGISTASSWKRVVAPTSLASIIGTVTTQQVGLPEEDAKEYLAKGYSLNDRVGTAYLEKQYEEVLQGQREKKEINLDRNGNVESITTIQEGNKGKNVKLTIDLAFQDGVNAILKRYFDSELATGSARYSEGVYAVALEPETGAVLAMAGYSHDTKTNEVKENALGTITNTFVPGSIVKGATLTAGWEEGVIAGNQVLLDQPIQFAGSAPITSWFTLYGNRNINAVEALQYSSNTYMVQIALDMLGQPYVPGMLLKENDSLNTSMEKLRTTFGEYGLGAPTGIDLPLESTGFIPKEYSIANYLTNSFGQFDNYTPMQMAQYVATVANGGRRVSPHIAEGIYANSAEGGLGEKIEAISGKEVNQVNLSAEEMALIQQGFYMVVNGGSGLTTGRGISEGASVSISAKTGTAETFVTTETGQVLNAVNTNIVSYAPSSNPKIAVAVILPNLTDLNSATSKSITTEIINLYHSLHPMN</sequence>
<evidence type="ECO:0000313" key="13">
    <source>
        <dbReference type="Proteomes" id="UP000297253"/>
    </source>
</evidence>
<dbReference type="SUPFAM" id="SSF56519">
    <property type="entry name" value="Penicillin binding protein dimerisation domain"/>
    <property type="match status" value="1"/>
</dbReference>
<dbReference type="STRING" id="1432788.BU202_03610"/>
<evidence type="ECO:0000256" key="2">
    <source>
        <dbReference type="ARBA" id="ARBA00007171"/>
    </source>
</evidence>
<comment type="caution">
    <text evidence="12">The sequence shown here is derived from an EMBL/GenBank/DDBJ whole genome shotgun (WGS) entry which is preliminary data.</text>
</comment>
<name>A0A4Y9JDI8_9STRE</name>
<keyword evidence="7" id="KW-1133">Transmembrane helix</keyword>
<evidence type="ECO:0000313" key="12">
    <source>
        <dbReference type="EMBL" id="TFU99032.1"/>
    </source>
</evidence>
<evidence type="ECO:0000259" key="10">
    <source>
        <dbReference type="Pfam" id="PF00905"/>
    </source>
</evidence>
<accession>A0A4Y9JDI8</accession>
<dbReference type="NCBIfam" id="NF038278">
    <property type="entry name" value="strep_PBP2B"/>
    <property type="match status" value="1"/>
</dbReference>
<reference evidence="12 13" key="1">
    <citation type="submission" date="2019-03" db="EMBL/GenBank/DDBJ databases">
        <title>Diversity of the mouse oral microbiome.</title>
        <authorList>
            <person name="Joseph S."/>
            <person name="Aduse-Opoku J."/>
            <person name="Curtis M."/>
            <person name="Wade W."/>
            <person name="Hashim A."/>
        </authorList>
    </citation>
    <scope>NUCLEOTIDE SEQUENCE [LARGE SCALE GENOMIC DNA]</scope>
    <source>
        <strain evidence="12 13">WM131</strain>
    </source>
</reference>
<comment type="similarity">
    <text evidence="2">Belongs to the transpeptidase family.</text>
</comment>
<evidence type="ECO:0000256" key="1">
    <source>
        <dbReference type="ARBA" id="ARBA00004162"/>
    </source>
</evidence>
<dbReference type="GO" id="GO:0009252">
    <property type="term" value="P:peptidoglycan biosynthetic process"/>
    <property type="evidence" value="ECO:0007669"/>
    <property type="project" value="UniProtKB-KW"/>
</dbReference>
<feature type="domain" description="Penicillin-binding protein dimerisation" evidence="11">
    <location>
        <begin position="25"/>
        <end position="261"/>
    </location>
</feature>
<feature type="domain" description="Penicillin-binding protein transpeptidase" evidence="10">
    <location>
        <begin position="311"/>
        <end position="641"/>
    </location>
</feature>
<dbReference type="PANTHER" id="PTHR30627:SF2">
    <property type="entry name" value="PEPTIDOGLYCAN D,D-TRANSPEPTIDASE MRDA"/>
    <property type="match status" value="1"/>
</dbReference>
<evidence type="ECO:0000256" key="8">
    <source>
        <dbReference type="ARBA" id="ARBA00023136"/>
    </source>
</evidence>
<dbReference type="InterPro" id="IPR036138">
    <property type="entry name" value="PBP_dimer_sf"/>
</dbReference>
<dbReference type="InterPro" id="IPR050515">
    <property type="entry name" value="Beta-lactam/transpept"/>
</dbReference>
<dbReference type="InterPro" id="IPR047982">
    <property type="entry name" value="PBP2B"/>
</dbReference>
<dbReference type="EMBL" id="SPPD01000001">
    <property type="protein sequence ID" value="TFU99032.1"/>
    <property type="molecule type" value="Genomic_DNA"/>
</dbReference>
<dbReference type="Gene3D" id="1.10.10.1230">
    <property type="entry name" value="Penicillin-binding protein, N-terminal non-catalytic domain, head sub-domain"/>
    <property type="match status" value="1"/>
</dbReference>
<evidence type="ECO:0000256" key="5">
    <source>
        <dbReference type="ARBA" id="ARBA00022960"/>
    </source>
</evidence>
<evidence type="ECO:0000256" key="7">
    <source>
        <dbReference type="ARBA" id="ARBA00022989"/>
    </source>
</evidence>
<dbReference type="Pfam" id="PF03717">
    <property type="entry name" value="PBP_dimer"/>
    <property type="match status" value="1"/>
</dbReference>
<keyword evidence="3" id="KW-1003">Cell membrane</keyword>
<dbReference type="GO" id="GO:0071972">
    <property type="term" value="F:peptidoglycan L,D-transpeptidase activity"/>
    <property type="evidence" value="ECO:0007669"/>
    <property type="project" value="InterPro"/>
</dbReference>
<keyword evidence="6" id="KW-0573">Peptidoglycan synthesis</keyword>
<dbReference type="GO" id="GO:0005886">
    <property type="term" value="C:plasma membrane"/>
    <property type="evidence" value="ECO:0007669"/>
    <property type="project" value="UniProtKB-SubCell"/>
</dbReference>
<keyword evidence="8" id="KW-0472">Membrane</keyword>
<evidence type="ECO:0000256" key="9">
    <source>
        <dbReference type="ARBA" id="ARBA00023316"/>
    </source>
</evidence>
<evidence type="ECO:0000256" key="3">
    <source>
        <dbReference type="ARBA" id="ARBA00022475"/>
    </source>
</evidence>
<keyword evidence="5" id="KW-0133">Cell shape</keyword>
<dbReference type="InterPro" id="IPR001460">
    <property type="entry name" value="PCN-bd_Tpept"/>
</dbReference>
<dbReference type="AlphaFoldDB" id="A0A4Y9JDI8"/>
<dbReference type="Gene3D" id="3.90.1310.10">
    <property type="entry name" value="Penicillin-binding protein 2a (Domain 2)"/>
    <property type="match status" value="1"/>
</dbReference>
<evidence type="ECO:0000256" key="4">
    <source>
        <dbReference type="ARBA" id="ARBA00022692"/>
    </source>
</evidence>
<dbReference type="GO" id="GO:0008360">
    <property type="term" value="P:regulation of cell shape"/>
    <property type="evidence" value="ECO:0007669"/>
    <property type="project" value="UniProtKB-KW"/>
</dbReference>
<keyword evidence="9" id="KW-0961">Cell wall biogenesis/degradation</keyword>
<evidence type="ECO:0000256" key="6">
    <source>
        <dbReference type="ARBA" id="ARBA00022984"/>
    </source>
</evidence>
<gene>
    <name evidence="12" type="ORF">E4T82_00750</name>
</gene>
<organism evidence="12 13">
    <name type="scientific">Streptococcus cuniculi</name>
    <dbReference type="NCBI Taxonomy" id="1432788"/>
    <lineage>
        <taxon>Bacteria</taxon>
        <taxon>Bacillati</taxon>
        <taxon>Bacillota</taxon>
        <taxon>Bacilli</taxon>
        <taxon>Lactobacillales</taxon>
        <taxon>Streptococcaceae</taxon>
        <taxon>Streptococcus</taxon>
    </lineage>
</organism>